<feature type="chain" id="PRO_5029719937" description="Cnidarian restricted protein" evidence="1">
    <location>
        <begin position="22"/>
        <end position="417"/>
    </location>
</feature>
<dbReference type="PANTHER" id="PTHR33539">
    <property type="entry name" value="UPF0764 PROTEIN C16ORF89"/>
    <property type="match status" value="1"/>
</dbReference>
<protein>
    <recommendedName>
        <fullName evidence="4">Cnidarian restricted protein</fullName>
    </recommendedName>
</protein>
<keyword evidence="3" id="KW-1185">Reference proteome</keyword>
<keyword evidence="1" id="KW-0732">Signal</keyword>
<feature type="signal peptide" evidence="1">
    <location>
        <begin position="1"/>
        <end position="21"/>
    </location>
</feature>
<dbReference type="GO" id="GO:0016020">
    <property type="term" value="C:membrane"/>
    <property type="evidence" value="ECO:0007669"/>
    <property type="project" value="TreeGrafter"/>
</dbReference>
<reference evidence="2" key="1">
    <citation type="submission" date="2021-01" db="UniProtKB">
        <authorList>
            <consortium name="EnsemblMetazoa"/>
        </authorList>
    </citation>
    <scope>IDENTIFICATION</scope>
</reference>
<dbReference type="Pfam" id="PF15882">
    <property type="entry name" value="DUF4735"/>
    <property type="match status" value="1"/>
</dbReference>
<evidence type="ECO:0000256" key="1">
    <source>
        <dbReference type="SAM" id="SignalP"/>
    </source>
</evidence>
<dbReference type="OrthoDB" id="5949187at2759"/>
<dbReference type="EnsemblMetazoa" id="CLYHEMT008740.1">
    <property type="protein sequence ID" value="CLYHEMP008740.1"/>
    <property type="gene ID" value="CLYHEMG008740"/>
</dbReference>
<dbReference type="GO" id="GO:0005829">
    <property type="term" value="C:cytosol"/>
    <property type="evidence" value="ECO:0007669"/>
    <property type="project" value="TreeGrafter"/>
</dbReference>
<evidence type="ECO:0000313" key="2">
    <source>
        <dbReference type="EnsemblMetazoa" id="CLYHEMP008740.1"/>
    </source>
</evidence>
<dbReference type="PANTHER" id="PTHR33539:SF1">
    <property type="entry name" value="UPF0764 PROTEIN C16ORF89"/>
    <property type="match status" value="1"/>
</dbReference>
<evidence type="ECO:0008006" key="4">
    <source>
        <dbReference type="Google" id="ProtNLM"/>
    </source>
</evidence>
<sequence>MASFSFISCCFFITAFVTVYPYQYRNEENTNLDDGIRDLVAEELRNEGFLDEDFLARRSDSRFDEEEENTVARDDEFYQNFEERSENNFVSDEMTGKQSNQDVCLALNTGTTRPSYVGRIVSALDRLIMHFEYYSDQLIADGLFGLRFAEGALQELLRKLPKSDPFYHKVHSTYERLKRLTKEAYKKTMSHKRKYDLEFDVALKQPYNHFWPMKSLKSVAYHIDREGLHDDGNFDEMKSDQCITLMLGTAKESKGRQCVITDECLKMELTRKTKGYETTHQYLYFIAGFINGCDREMAEALGSKEKLMFEIERMAANIAYQMLNLHTNNQHMVDLDIQTEQGLMCGLYGIVDCTKPLIVERFVSYVNAKGCTHLKKNQKKNEKRQDVNLGGCSQHLDALMSAFMALSLNTAFLLPLC</sequence>
<evidence type="ECO:0000313" key="3">
    <source>
        <dbReference type="Proteomes" id="UP000594262"/>
    </source>
</evidence>
<dbReference type="Proteomes" id="UP000594262">
    <property type="component" value="Unplaced"/>
</dbReference>
<accession>A0A7M5V338</accession>
<name>A0A7M5V338_9CNID</name>
<dbReference type="AlphaFoldDB" id="A0A7M5V338"/>
<organism evidence="2 3">
    <name type="scientific">Clytia hemisphaerica</name>
    <dbReference type="NCBI Taxonomy" id="252671"/>
    <lineage>
        <taxon>Eukaryota</taxon>
        <taxon>Metazoa</taxon>
        <taxon>Cnidaria</taxon>
        <taxon>Hydrozoa</taxon>
        <taxon>Hydroidolina</taxon>
        <taxon>Leptothecata</taxon>
        <taxon>Obeliida</taxon>
        <taxon>Clytiidae</taxon>
        <taxon>Clytia</taxon>
    </lineage>
</organism>
<dbReference type="RefSeq" id="XP_066910418.1">
    <property type="nucleotide sequence ID" value="XM_067054317.1"/>
</dbReference>
<dbReference type="GeneID" id="136797729"/>
<proteinExistence type="predicted"/>
<dbReference type="InterPro" id="IPR031751">
    <property type="entry name" value="DUF4735"/>
</dbReference>